<dbReference type="PROSITE" id="PS51257">
    <property type="entry name" value="PROKAR_LIPOPROTEIN"/>
    <property type="match status" value="1"/>
</dbReference>
<evidence type="ECO:0000313" key="1">
    <source>
        <dbReference type="EMBL" id="TBU31570.1"/>
    </source>
</evidence>
<organism evidence="1">
    <name type="scientific">Dichomitus squalens</name>
    <dbReference type="NCBI Taxonomy" id="114155"/>
    <lineage>
        <taxon>Eukaryota</taxon>
        <taxon>Fungi</taxon>
        <taxon>Dikarya</taxon>
        <taxon>Basidiomycota</taxon>
        <taxon>Agaricomycotina</taxon>
        <taxon>Agaricomycetes</taxon>
        <taxon>Polyporales</taxon>
        <taxon>Polyporaceae</taxon>
        <taxon>Dichomitus</taxon>
    </lineage>
</organism>
<sequence>MPASQGKACAQSTFSASFCIHSSVGCVNRSCCLIDCNDDSRPLLGSVPAHSGYSAA</sequence>
<gene>
    <name evidence="1" type="ORF">BD311DRAFT_752019</name>
</gene>
<reference evidence="1" key="1">
    <citation type="submission" date="2019-01" db="EMBL/GenBank/DDBJ databases">
        <title>Draft genome sequences of three monokaryotic isolates of the white-rot basidiomycete fungus Dichomitus squalens.</title>
        <authorList>
            <consortium name="DOE Joint Genome Institute"/>
            <person name="Lopez S.C."/>
            <person name="Andreopoulos B."/>
            <person name="Pangilinan J."/>
            <person name="Lipzen A."/>
            <person name="Riley R."/>
            <person name="Ahrendt S."/>
            <person name="Ng V."/>
            <person name="Barry K."/>
            <person name="Daum C."/>
            <person name="Grigoriev I.V."/>
            <person name="Hilden K.S."/>
            <person name="Makela M.R."/>
            <person name="de Vries R.P."/>
        </authorList>
    </citation>
    <scope>NUCLEOTIDE SEQUENCE [LARGE SCALE GENOMIC DNA]</scope>
    <source>
        <strain evidence="1">OM18370.1</strain>
    </source>
</reference>
<dbReference type="EMBL" id="ML143398">
    <property type="protein sequence ID" value="TBU31570.1"/>
    <property type="molecule type" value="Genomic_DNA"/>
</dbReference>
<dbReference type="Proteomes" id="UP000292957">
    <property type="component" value="Unassembled WGS sequence"/>
</dbReference>
<accession>A0A4Q9MUE7</accession>
<name>A0A4Q9MUE7_9APHY</name>
<dbReference type="AlphaFoldDB" id="A0A4Q9MUE7"/>
<protein>
    <submittedName>
        <fullName evidence="1">Uncharacterized protein</fullName>
    </submittedName>
</protein>
<proteinExistence type="predicted"/>